<keyword evidence="3" id="KW-1185">Reference proteome</keyword>
<reference evidence="3" key="1">
    <citation type="journal article" date="2019" name="Int. J. Syst. Evol. Microbiol.">
        <title>The Global Catalogue of Microorganisms (GCM) 10K type strain sequencing project: providing services to taxonomists for standard genome sequencing and annotation.</title>
        <authorList>
            <consortium name="The Broad Institute Genomics Platform"/>
            <consortium name="The Broad Institute Genome Sequencing Center for Infectious Disease"/>
            <person name="Wu L."/>
            <person name="Ma J."/>
        </authorList>
    </citation>
    <scope>NUCLEOTIDE SEQUENCE [LARGE SCALE GENOMIC DNA]</scope>
    <source>
        <strain evidence="3">CGMCC-1.15741</strain>
    </source>
</reference>
<organism evidence="2 3">
    <name type="scientific">Ponticaulis profundi</name>
    <dbReference type="NCBI Taxonomy" id="2665222"/>
    <lineage>
        <taxon>Bacteria</taxon>
        <taxon>Pseudomonadati</taxon>
        <taxon>Pseudomonadota</taxon>
        <taxon>Alphaproteobacteria</taxon>
        <taxon>Hyphomonadales</taxon>
        <taxon>Hyphomonadaceae</taxon>
        <taxon>Ponticaulis</taxon>
    </lineage>
</organism>
<keyword evidence="1" id="KW-0812">Transmembrane</keyword>
<sequence length="227" mass="25394">MALWSVRGIMTIAAGLSASAVAVRKALGKEVDKRADRAIAKAVEEARAEIREEAKHFLAKGFMGFVWITLGKAALFLAVALLFISGIVAAHWLALVLGLLFLGFTTFDFIRAIPTLKFLRRELKRYGWRPKHILTETISAQVFERVLERASGEPVDRTESVLMLLAGRKRDEIVEKVARAVAAIASTTSWDDIKPMIRSFVLRMAILFSLYFTVIWTLIYLIRQAAS</sequence>
<accession>A0ABW1SD71</accession>
<dbReference type="EMBL" id="JBHSSW010000066">
    <property type="protein sequence ID" value="MFC6199647.1"/>
    <property type="molecule type" value="Genomic_DNA"/>
</dbReference>
<feature type="transmembrane region" description="Helical" evidence="1">
    <location>
        <begin position="200"/>
        <end position="222"/>
    </location>
</feature>
<gene>
    <name evidence="2" type="ORF">ACFQDM_16315</name>
</gene>
<proteinExistence type="predicted"/>
<feature type="transmembrane region" description="Helical" evidence="1">
    <location>
        <begin position="61"/>
        <end position="84"/>
    </location>
</feature>
<comment type="caution">
    <text evidence="2">The sequence shown here is derived from an EMBL/GenBank/DDBJ whole genome shotgun (WGS) entry which is preliminary data.</text>
</comment>
<keyword evidence="1" id="KW-1133">Transmembrane helix</keyword>
<evidence type="ECO:0008006" key="4">
    <source>
        <dbReference type="Google" id="ProtNLM"/>
    </source>
</evidence>
<evidence type="ECO:0000313" key="3">
    <source>
        <dbReference type="Proteomes" id="UP001596303"/>
    </source>
</evidence>
<keyword evidence="1" id="KW-0472">Membrane</keyword>
<dbReference type="Proteomes" id="UP001596303">
    <property type="component" value="Unassembled WGS sequence"/>
</dbReference>
<protein>
    <recommendedName>
        <fullName evidence="4">Type II secretion system protein GspF domain-containing protein</fullName>
    </recommendedName>
</protein>
<name>A0ABW1SD71_9PROT</name>
<evidence type="ECO:0000313" key="2">
    <source>
        <dbReference type="EMBL" id="MFC6199647.1"/>
    </source>
</evidence>
<evidence type="ECO:0000256" key="1">
    <source>
        <dbReference type="SAM" id="Phobius"/>
    </source>
</evidence>
<feature type="transmembrane region" description="Helical" evidence="1">
    <location>
        <begin position="90"/>
        <end position="110"/>
    </location>
</feature>